<feature type="region of interest" description="Disordered" evidence="1">
    <location>
        <begin position="161"/>
        <end position="191"/>
    </location>
</feature>
<name>A0A5C2S8C3_9APHY</name>
<dbReference type="Proteomes" id="UP000313359">
    <property type="component" value="Unassembled WGS sequence"/>
</dbReference>
<evidence type="ECO:0000313" key="2">
    <source>
        <dbReference type="EMBL" id="RPD60125.1"/>
    </source>
</evidence>
<reference evidence="2" key="1">
    <citation type="journal article" date="2018" name="Genome Biol. Evol.">
        <title>Genomics and development of Lentinus tigrinus, a white-rot wood-decaying mushroom with dimorphic fruiting bodies.</title>
        <authorList>
            <person name="Wu B."/>
            <person name="Xu Z."/>
            <person name="Knudson A."/>
            <person name="Carlson A."/>
            <person name="Chen N."/>
            <person name="Kovaka S."/>
            <person name="LaButti K."/>
            <person name="Lipzen A."/>
            <person name="Pennachio C."/>
            <person name="Riley R."/>
            <person name="Schakwitz W."/>
            <person name="Umezawa K."/>
            <person name="Ohm R.A."/>
            <person name="Grigoriev I.V."/>
            <person name="Nagy L.G."/>
            <person name="Gibbons J."/>
            <person name="Hibbett D."/>
        </authorList>
    </citation>
    <scope>NUCLEOTIDE SEQUENCE [LARGE SCALE GENOMIC DNA]</scope>
    <source>
        <strain evidence="2">ALCF2SS1-6</strain>
    </source>
</reference>
<evidence type="ECO:0000313" key="3">
    <source>
        <dbReference type="Proteomes" id="UP000313359"/>
    </source>
</evidence>
<feature type="compositionally biased region" description="Basic and acidic residues" evidence="1">
    <location>
        <begin position="182"/>
        <end position="191"/>
    </location>
</feature>
<gene>
    <name evidence="2" type="ORF">L227DRAFT_107538</name>
</gene>
<organism evidence="2 3">
    <name type="scientific">Lentinus tigrinus ALCF2SS1-6</name>
    <dbReference type="NCBI Taxonomy" id="1328759"/>
    <lineage>
        <taxon>Eukaryota</taxon>
        <taxon>Fungi</taxon>
        <taxon>Dikarya</taxon>
        <taxon>Basidiomycota</taxon>
        <taxon>Agaricomycotina</taxon>
        <taxon>Agaricomycetes</taxon>
        <taxon>Polyporales</taxon>
        <taxon>Polyporaceae</taxon>
        <taxon>Lentinus</taxon>
    </lineage>
</organism>
<dbReference type="EMBL" id="ML122267">
    <property type="protein sequence ID" value="RPD60125.1"/>
    <property type="molecule type" value="Genomic_DNA"/>
</dbReference>
<evidence type="ECO:0000256" key="1">
    <source>
        <dbReference type="SAM" id="MobiDB-lite"/>
    </source>
</evidence>
<dbReference type="AlphaFoldDB" id="A0A5C2S8C3"/>
<proteinExistence type="predicted"/>
<feature type="compositionally biased region" description="Polar residues" evidence="1">
    <location>
        <begin position="164"/>
        <end position="173"/>
    </location>
</feature>
<protein>
    <submittedName>
        <fullName evidence="2">Uncharacterized protein</fullName>
    </submittedName>
</protein>
<keyword evidence="3" id="KW-1185">Reference proteome</keyword>
<accession>A0A5C2S8C3</accession>
<sequence>MPTSPSYRRDILLQTRAHATELDDFPGIPARAPRRLQELSGIRPKASVVVYCVVAISHLYDGIVLVGTDVSVLPLISPGAPGVAASRTPQHIAWPRNPRRTQSPIHHSLHHALIRSPPSRLLHSLCAPSNRHNLCSSAGPTCKPQSSYSCQPGGGVRGCRTRSGAASSCSGSTHPPMGHLSWSRDAHLIRR</sequence>